<evidence type="ECO:0000259" key="1">
    <source>
        <dbReference type="Pfam" id="PF12705"/>
    </source>
</evidence>
<gene>
    <name evidence="2" type="ORF">LCGC14_0221420</name>
</gene>
<proteinExistence type="predicted"/>
<evidence type="ECO:0000313" key="2">
    <source>
        <dbReference type="EMBL" id="KKN91274.1"/>
    </source>
</evidence>
<dbReference type="SUPFAM" id="SSF52980">
    <property type="entry name" value="Restriction endonuclease-like"/>
    <property type="match status" value="1"/>
</dbReference>
<dbReference type="Pfam" id="PF12705">
    <property type="entry name" value="PDDEXK_1"/>
    <property type="match status" value="1"/>
</dbReference>
<sequence length="317" mass="37255">MAKLEMTYAWSNSRVKTLRECSWKYYLTYIQSWEGWLTSAPQEKRQAYMLKQMTNLPIWIGSIVHDVIEEIITIGRTTEEWRTLEQAQHDGIQALRKGWKQSKDKRWQGSPKRNINLAEHFYQKEIEPDKLASYKQKVLRSLKAFYDMPLFKILQGLKKEDWLTLEDFQKFQMDTGEEVTVKIDCGFRYRGKVYLLDWKTGMVNDSVIDQLVTYSMYALKQGWVKKPEDIIIIPVYLAAYAELGEQATPHLNVTMQHMKRQAGIIRSEYPLLKEAFDNKDDPSKFERTDNERACVKCHFRDMCSGAKMEISDGATPF</sequence>
<feature type="domain" description="PD-(D/E)XK endonuclease-like" evidence="1">
    <location>
        <begin position="10"/>
        <end position="303"/>
    </location>
</feature>
<name>A0A0F9UI17_9ZZZZ</name>
<dbReference type="EMBL" id="LAZR01000105">
    <property type="protein sequence ID" value="KKN91274.1"/>
    <property type="molecule type" value="Genomic_DNA"/>
</dbReference>
<accession>A0A0F9UI17</accession>
<dbReference type="AlphaFoldDB" id="A0A0F9UI17"/>
<protein>
    <recommendedName>
        <fullName evidence="1">PD-(D/E)XK endonuclease-like domain-containing protein</fullName>
    </recommendedName>
</protein>
<dbReference type="InterPro" id="IPR011335">
    <property type="entry name" value="Restrct_endonuc-II-like"/>
</dbReference>
<reference evidence="2" key="1">
    <citation type="journal article" date="2015" name="Nature">
        <title>Complex archaea that bridge the gap between prokaryotes and eukaryotes.</title>
        <authorList>
            <person name="Spang A."/>
            <person name="Saw J.H."/>
            <person name="Jorgensen S.L."/>
            <person name="Zaremba-Niedzwiedzka K."/>
            <person name="Martijn J."/>
            <person name="Lind A.E."/>
            <person name="van Eijk R."/>
            <person name="Schleper C."/>
            <person name="Guy L."/>
            <person name="Ettema T.J."/>
        </authorList>
    </citation>
    <scope>NUCLEOTIDE SEQUENCE</scope>
</reference>
<dbReference type="Gene3D" id="3.90.320.10">
    <property type="match status" value="1"/>
</dbReference>
<dbReference type="InterPro" id="IPR038726">
    <property type="entry name" value="PDDEXK_AddAB-type"/>
</dbReference>
<organism evidence="2">
    <name type="scientific">marine sediment metagenome</name>
    <dbReference type="NCBI Taxonomy" id="412755"/>
    <lineage>
        <taxon>unclassified sequences</taxon>
        <taxon>metagenomes</taxon>
        <taxon>ecological metagenomes</taxon>
    </lineage>
</organism>
<comment type="caution">
    <text evidence="2">The sequence shown here is derived from an EMBL/GenBank/DDBJ whole genome shotgun (WGS) entry which is preliminary data.</text>
</comment>
<dbReference type="InterPro" id="IPR011604">
    <property type="entry name" value="PDDEXK-like_dom_sf"/>
</dbReference>